<dbReference type="Gene3D" id="1.10.1370.40">
    <property type="match status" value="3"/>
</dbReference>
<feature type="domain" description="Peptidase M3A/M3B catalytic" evidence="8">
    <location>
        <begin position="231"/>
        <end position="679"/>
    </location>
</feature>
<dbReference type="AlphaFoldDB" id="H5XCP8"/>
<gene>
    <name evidence="9" type="ORF">SaccyDRAFT_2420</name>
</gene>
<evidence type="ECO:0000313" key="10">
    <source>
        <dbReference type="Proteomes" id="UP000002791"/>
    </source>
</evidence>
<keyword evidence="6 7" id="KW-0482">Metalloprotease</keyword>
<comment type="cofactor">
    <cofactor evidence="7">
        <name>Zn(2+)</name>
        <dbReference type="ChEBI" id="CHEBI:29105"/>
    </cofactor>
    <text evidence="7">Binds 1 zinc ion.</text>
</comment>
<comment type="similarity">
    <text evidence="1 7">Belongs to the peptidase M3 family.</text>
</comment>
<dbReference type="InterPro" id="IPR034005">
    <property type="entry name" value="M3A_DCP"/>
</dbReference>
<dbReference type="HOGENOM" id="CLU_001805_4_0_11"/>
<evidence type="ECO:0000256" key="6">
    <source>
        <dbReference type="ARBA" id="ARBA00023049"/>
    </source>
</evidence>
<dbReference type="Pfam" id="PF01432">
    <property type="entry name" value="Peptidase_M3"/>
    <property type="match status" value="1"/>
</dbReference>
<sequence>MTTADNPLLAASELPYELPPFDRISGEHFLPAFEAGMAEQISEVEAIANNPEPPTFDNTIVALERSGELLDRVSEVFFNLNASHTDDTLRAVHAEIAPKLATHSDAIHLNPALFARVERLYEDADSLGLDSESAWLLRRYHLDFVRAGAALPEADQERLRELNTELSSLSTRFQDNLLADTNDLAVLVSDREELAGLSDATIAAAAEAATARGEDGKYLLTLSLPTAQPLLASLENRALRERLFRASVTRGNRGNEHDNKAVLTRIARLRAERAALLGYANHAEYVIEDQTAGTARAATELLHRLAPVAVSNARAEAAELVEEVARSGSDHPLEPWDWAFYAERVRKRRFDVDDAELRPYFELDRVLRDGVFHAATKLYGLTFTERDDLPTYHPDVRVFEVFDADGGPLGLFLGDYYARDSKRGGAWMNSYRVPSRLLDRKPVVVNNLNITKPPAGEPTLLTFDEVVTAFHEFGHALHELLSDTRYPTLAGTSVPRDFVEFPSQVNEMWVLWPEVLDNYARHHRTGEPLPQHLVERLRESRTYGEGFATTEYLAASLLDLAWHTLDADTTVDDVAAFQAQALEKAGVAVPEVPPRYASTYFAHIFCNGYSAGYYSYIWSEVLDADTVEWFRENGGLTRENGDHFRRELLARGGSKDPMESFRTFRGRDPEIEPLLKRRGLTGA</sequence>
<dbReference type="GO" id="GO:0005829">
    <property type="term" value="C:cytosol"/>
    <property type="evidence" value="ECO:0007669"/>
    <property type="project" value="TreeGrafter"/>
</dbReference>
<dbReference type="OrthoDB" id="9773538at2"/>
<dbReference type="SUPFAM" id="SSF55486">
    <property type="entry name" value="Metalloproteases ('zincins'), catalytic domain"/>
    <property type="match status" value="1"/>
</dbReference>
<evidence type="ECO:0000256" key="2">
    <source>
        <dbReference type="ARBA" id="ARBA00022670"/>
    </source>
</evidence>
<dbReference type="InterPro" id="IPR001567">
    <property type="entry name" value="Pept_M3A_M3B_dom"/>
</dbReference>
<keyword evidence="5 7" id="KW-0862">Zinc</keyword>
<dbReference type="Proteomes" id="UP000002791">
    <property type="component" value="Chromosome"/>
</dbReference>
<keyword evidence="2 7" id="KW-0645">Protease</keyword>
<reference evidence="9 10" key="1">
    <citation type="submission" date="2011-11" db="EMBL/GenBank/DDBJ databases">
        <title>The Noncontiguous Finished sequence of Saccharomonospora cyanea NA-134.</title>
        <authorList>
            <consortium name="US DOE Joint Genome Institute"/>
            <person name="Lucas S."/>
            <person name="Han J."/>
            <person name="Lapidus A."/>
            <person name="Cheng J.-F."/>
            <person name="Goodwin L."/>
            <person name="Pitluck S."/>
            <person name="Peters L."/>
            <person name="Ovchinnikova G."/>
            <person name="Lu M."/>
            <person name="Detter J.C."/>
            <person name="Han C."/>
            <person name="Tapia R."/>
            <person name="Land M."/>
            <person name="Hauser L."/>
            <person name="Kyrpides N."/>
            <person name="Ivanova N."/>
            <person name="Pagani I."/>
            <person name="Brambilla E.-M."/>
            <person name="Klenk H.-P."/>
            <person name="Woyke T."/>
        </authorList>
    </citation>
    <scope>NUCLEOTIDE SEQUENCE [LARGE SCALE GENOMIC DNA]</scope>
    <source>
        <strain evidence="9 10">NA-134</strain>
    </source>
</reference>
<dbReference type="GO" id="GO:0046872">
    <property type="term" value="F:metal ion binding"/>
    <property type="evidence" value="ECO:0007669"/>
    <property type="project" value="UniProtKB-UniRule"/>
</dbReference>
<dbReference type="RefSeq" id="WP_005456398.1">
    <property type="nucleotide sequence ID" value="NZ_CM001440.1"/>
</dbReference>
<evidence type="ECO:0000259" key="8">
    <source>
        <dbReference type="Pfam" id="PF01432"/>
    </source>
</evidence>
<organism evidence="9 10">
    <name type="scientific">Saccharomonospora cyanea NA-134</name>
    <dbReference type="NCBI Taxonomy" id="882082"/>
    <lineage>
        <taxon>Bacteria</taxon>
        <taxon>Bacillati</taxon>
        <taxon>Actinomycetota</taxon>
        <taxon>Actinomycetes</taxon>
        <taxon>Pseudonocardiales</taxon>
        <taxon>Pseudonocardiaceae</taxon>
        <taxon>Saccharomonospora</taxon>
    </lineage>
</organism>
<dbReference type="PANTHER" id="PTHR43660">
    <property type="entry name" value="DIPEPTIDYL CARBOXYPEPTIDASE"/>
    <property type="match status" value="1"/>
</dbReference>
<protein>
    <submittedName>
        <fullName evidence="9">Zn-dependent oligopeptidase</fullName>
    </submittedName>
</protein>
<keyword evidence="4 7" id="KW-0378">Hydrolase</keyword>
<dbReference type="GO" id="GO:0006508">
    <property type="term" value="P:proteolysis"/>
    <property type="evidence" value="ECO:0007669"/>
    <property type="project" value="UniProtKB-KW"/>
</dbReference>
<accession>H5XCP8</accession>
<dbReference type="FunFam" id="3.40.390.10:FF:000009">
    <property type="entry name" value="Oligopeptidase A"/>
    <property type="match status" value="1"/>
</dbReference>
<dbReference type="CDD" id="cd06456">
    <property type="entry name" value="M3A_DCP"/>
    <property type="match status" value="1"/>
</dbReference>
<dbReference type="STRING" id="882082.SaccyDRAFT_2420"/>
<dbReference type="GO" id="GO:0004180">
    <property type="term" value="F:carboxypeptidase activity"/>
    <property type="evidence" value="ECO:0007669"/>
    <property type="project" value="TreeGrafter"/>
</dbReference>
<evidence type="ECO:0000256" key="1">
    <source>
        <dbReference type="ARBA" id="ARBA00006040"/>
    </source>
</evidence>
<evidence type="ECO:0000313" key="9">
    <source>
        <dbReference type="EMBL" id="EHR61294.1"/>
    </source>
</evidence>
<keyword evidence="10" id="KW-1185">Reference proteome</keyword>
<evidence type="ECO:0000256" key="5">
    <source>
        <dbReference type="ARBA" id="ARBA00022833"/>
    </source>
</evidence>
<evidence type="ECO:0000256" key="7">
    <source>
        <dbReference type="RuleBase" id="RU003435"/>
    </source>
</evidence>
<name>H5XCP8_9PSEU</name>
<dbReference type="eggNOG" id="COG0339">
    <property type="taxonomic scope" value="Bacteria"/>
</dbReference>
<keyword evidence="3 7" id="KW-0479">Metal-binding</keyword>
<dbReference type="EMBL" id="CM001440">
    <property type="protein sequence ID" value="EHR61294.1"/>
    <property type="molecule type" value="Genomic_DNA"/>
</dbReference>
<evidence type="ECO:0000256" key="3">
    <source>
        <dbReference type="ARBA" id="ARBA00022723"/>
    </source>
</evidence>
<proteinExistence type="inferred from homology"/>
<dbReference type="PANTHER" id="PTHR43660:SF1">
    <property type="entry name" value="DIPEPTIDYL CARBOXYPEPTIDASE"/>
    <property type="match status" value="1"/>
</dbReference>
<dbReference type="GO" id="GO:0004222">
    <property type="term" value="F:metalloendopeptidase activity"/>
    <property type="evidence" value="ECO:0007669"/>
    <property type="project" value="InterPro"/>
</dbReference>
<dbReference type="InterPro" id="IPR045090">
    <property type="entry name" value="Pept_M3A_M3B"/>
</dbReference>
<evidence type="ECO:0000256" key="4">
    <source>
        <dbReference type="ARBA" id="ARBA00022801"/>
    </source>
</evidence>